<dbReference type="EMBL" id="RRAZ01000002">
    <property type="protein sequence ID" value="RRH78142.1"/>
    <property type="molecule type" value="Genomic_DNA"/>
</dbReference>
<dbReference type="PANTHER" id="PTHR11895">
    <property type="entry name" value="TRANSAMIDASE"/>
    <property type="match status" value="1"/>
</dbReference>
<dbReference type="Pfam" id="PF01425">
    <property type="entry name" value="Amidase"/>
    <property type="match status" value="1"/>
</dbReference>
<evidence type="ECO:0000256" key="1">
    <source>
        <dbReference type="ARBA" id="ARBA00009199"/>
    </source>
</evidence>
<dbReference type="InterPro" id="IPR036928">
    <property type="entry name" value="AS_sf"/>
</dbReference>
<feature type="domain" description="Amidase" evidence="2">
    <location>
        <begin position="48"/>
        <end position="463"/>
    </location>
</feature>
<sequence>MTTACRAGAPIPPCPFRPERKMAFTQGLPDLATLRRGYRSGEFTPLDVAEFALNRAEGPLAALNGLSSLDRAMVLAEAAASSRRWAGRVPLSALDGVPISFKDSFHIKGLPRWHGTSCHPGKVSTYDALPVIRARDVGMMALCKTAMPDFAMLMSGLSSHHGQIGNPWEAGDSPGGSSSGAGPSVVLGAATVALGTDMVGSVRIPAALSGLASIKPTQGRIAYDPAGSFRSAGPMAADVEAVELTLAALGRYAEGDHFSAEGAYRAAPDAGIQGKKIALWREAAWGDATDSATMTAVNHAADLLEAAGADITEIEDLPLNPADYEAVHWNMLLIGAADYFGLPPADRGRVHPLIGAQYDQLLGKSAIFAAEVQHQLLVASARVNAFLNRFDYVLSPVLPVRRFAADLPCPDPGPGMASHQAFACWFNQLGWPAATVPVFDPLDGGVPVSVQIAGKRFNDAGVLGLARHLEVARSFDIRWPEAQS</sequence>
<dbReference type="Proteomes" id="UP000282125">
    <property type="component" value="Unassembled WGS sequence"/>
</dbReference>
<comment type="caution">
    <text evidence="3">The sequence shown here is derived from an EMBL/GenBank/DDBJ whole genome shotgun (WGS) entry which is preliminary data.</text>
</comment>
<accession>A0A3P3DXD0</accession>
<dbReference type="InterPro" id="IPR000120">
    <property type="entry name" value="Amidase"/>
</dbReference>
<reference evidence="3 4" key="1">
    <citation type="submission" date="2018-11" db="EMBL/GenBank/DDBJ databases">
        <title>Gemmobacter sp. nov., YIM 102744-1 draft genome.</title>
        <authorList>
            <person name="Li G."/>
            <person name="Jiang Y."/>
        </authorList>
    </citation>
    <scope>NUCLEOTIDE SEQUENCE [LARGE SCALE GENOMIC DNA]</scope>
    <source>
        <strain evidence="3 4">YIM 102744-1</strain>
    </source>
</reference>
<name>A0A3P3DXD0_9RHOB</name>
<dbReference type="Gene3D" id="3.90.1300.10">
    <property type="entry name" value="Amidase signature (AS) domain"/>
    <property type="match status" value="1"/>
</dbReference>
<evidence type="ECO:0000313" key="3">
    <source>
        <dbReference type="EMBL" id="RRH78142.1"/>
    </source>
</evidence>
<dbReference type="PANTHER" id="PTHR11895:SF7">
    <property type="entry name" value="GLUTAMYL-TRNA(GLN) AMIDOTRANSFERASE SUBUNIT A, MITOCHONDRIAL"/>
    <property type="match status" value="1"/>
</dbReference>
<protein>
    <recommendedName>
        <fullName evidence="2">Amidase domain-containing protein</fullName>
    </recommendedName>
</protein>
<proteinExistence type="inferred from homology"/>
<dbReference type="GO" id="GO:0003824">
    <property type="term" value="F:catalytic activity"/>
    <property type="evidence" value="ECO:0007669"/>
    <property type="project" value="InterPro"/>
</dbReference>
<dbReference type="InterPro" id="IPR023631">
    <property type="entry name" value="Amidase_dom"/>
</dbReference>
<dbReference type="AlphaFoldDB" id="A0A3P3DXD0"/>
<dbReference type="SUPFAM" id="SSF75304">
    <property type="entry name" value="Amidase signature (AS) enzymes"/>
    <property type="match status" value="1"/>
</dbReference>
<organism evidence="3 4">
    <name type="scientific">Falsigemmobacter faecalis</name>
    <dbReference type="NCBI Taxonomy" id="2488730"/>
    <lineage>
        <taxon>Bacteria</taxon>
        <taxon>Pseudomonadati</taxon>
        <taxon>Pseudomonadota</taxon>
        <taxon>Alphaproteobacteria</taxon>
        <taxon>Rhodobacterales</taxon>
        <taxon>Paracoccaceae</taxon>
        <taxon>Falsigemmobacter</taxon>
    </lineage>
</organism>
<gene>
    <name evidence="3" type="ORF">EG244_01465</name>
</gene>
<comment type="similarity">
    <text evidence="1">Belongs to the amidase family.</text>
</comment>
<keyword evidence="4" id="KW-1185">Reference proteome</keyword>
<evidence type="ECO:0000313" key="4">
    <source>
        <dbReference type="Proteomes" id="UP000282125"/>
    </source>
</evidence>
<evidence type="ECO:0000259" key="2">
    <source>
        <dbReference type="Pfam" id="PF01425"/>
    </source>
</evidence>